<dbReference type="EMBL" id="LFJN01000006">
    <property type="protein sequence ID" value="KPI43132.1"/>
    <property type="molecule type" value="Genomic_DNA"/>
</dbReference>
<reference evidence="2 3" key="1">
    <citation type="submission" date="2015-06" db="EMBL/GenBank/DDBJ databases">
        <title>Draft genome of the ant-associated black yeast Phialophora attae CBS 131958.</title>
        <authorList>
            <person name="Moreno L.F."/>
            <person name="Stielow B.J."/>
            <person name="de Hoog S."/>
            <person name="Vicente V.A."/>
            <person name="Weiss V.A."/>
            <person name="de Vries M."/>
            <person name="Cruz L.M."/>
            <person name="Souza E.M."/>
        </authorList>
    </citation>
    <scope>NUCLEOTIDE SEQUENCE [LARGE SCALE GENOMIC DNA]</scope>
    <source>
        <strain evidence="2 3">CBS 131958</strain>
    </source>
</reference>
<evidence type="ECO:0000313" key="3">
    <source>
        <dbReference type="Proteomes" id="UP000038010"/>
    </source>
</evidence>
<gene>
    <name evidence="2" type="ORF">AB675_2227</name>
</gene>
<dbReference type="InterPro" id="IPR013766">
    <property type="entry name" value="Thioredoxin_domain"/>
</dbReference>
<proteinExistence type="predicted"/>
<dbReference type="PANTHER" id="PTHR42336:SF1">
    <property type="entry name" value="ALKYL HYDROPEROXIDE REDUCTASE SUBUNIT C_ THIOL SPECIFIC ANTIOXIDANT DOMAIN-CONTAINING PROTEIN"/>
    <property type="match status" value="1"/>
</dbReference>
<protein>
    <recommendedName>
        <fullName evidence="1">Thioredoxin domain-containing protein</fullName>
    </recommendedName>
</protein>
<dbReference type="SUPFAM" id="SSF52833">
    <property type="entry name" value="Thioredoxin-like"/>
    <property type="match status" value="1"/>
</dbReference>
<dbReference type="Pfam" id="PF13911">
    <property type="entry name" value="AhpC-TSA_2"/>
    <property type="match status" value="1"/>
</dbReference>
<dbReference type="AlphaFoldDB" id="A0A0N1HY29"/>
<dbReference type="PANTHER" id="PTHR42336">
    <property type="entry name" value="THIOREDOXIN DOMAIN-CONTAINING PROTEIN-RELATED"/>
    <property type="match status" value="1"/>
</dbReference>
<feature type="domain" description="Thioredoxin" evidence="1">
    <location>
        <begin position="15"/>
        <end position="191"/>
    </location>
</feature>
<dbReference type="RefSeq" id="XP_018003095.1">
    <property type="nucleotide sequence ID" value="XM_018142181.1"/>
</dbReference>
<evidence type="ECO:0000259" key="1">
    <source>
        <dbReference type="PROSITE" id="PS51352"/>
    </source>
</evidence>
<dbReference type="InterPro" id="IPR032801">
    <property type="entry name" value="PXL2A/B/C"/>
</dbReference>
<evidence type="ECO:0000313" key="2">
    <source>
        <dbReference type="EMBL" id="KPI43132.1"/>
    </source>
</evidence>
<dbReference type="VEuPathDB" id="FungiDB:AB675_2227"/>
<accession>A0A0N1HY29</accession>
<comment type="caution">
    <text evidence="2">The sequence shown here is derived from an EMBL/GenBank/DDBJ whole genome shotgun (WGS) entry which is preliminary data.</text>
</comment>
<dbReference type="GeneID" id="28734061"/>
<dbReference type="Proteomes" id="UP000038010">
    <property type="component" value="Unassembled WGS sequence"/>
</dbReference>
<sequence>MTARGELASWAFPARLDTKPAPDVNSPAPSVAEISFPRKDGKPVVIAFLRHCGCPFAEKIFLNLRRLAEERQDVQFIAVSHSDQISTDHWTESIGGAGNVQIIVDNEKKIYAQYGLGVASFWHVLNPWSMAEVFRLAFQEKIKNRPTETGTRWQISGMFAIDASGIVKYSHPSQTTDDMGDPAAALEAVQSTAKL</sequence>
<dbReference type="OrthoDB" id="40334at2759"/>
<keyword evidence="3" id="KW-1185">Reference proteome</keyword>
<dbReference type="PROSITE" id="PS51352">
    <property type="entry name" value="THIOREDOXIN_2"/>
    <property type="match status" value="1"/>
</dbReference>
<name>A0A0N1HY29_9EURO</name>
<dbReference type="Gene3D" id="3.40.30.10">
    <property type="entry name" value="Glutaredoxin"/>
    <property type="match status" value="1"/>
</dbReference>
<dbReference type="InterPro" id="IPR036249">
    <property type="entry name" value="Thioredoxin-like_sf"/>
</dbReference>
<organism evidence="2 3">
    <name type="scientific">Cyphellophora attinorum</name>
    <dbReference type="NCBI Taxonomy" id="1664694"/>
    <lineage>
        <taxon>Eukaryota</taxon>
        <taxon>Fungi</taxon>
        <taxon>Dikarya</taxon>
        <taxon>Ascomycota</taxon>
        <taxon>Pezizomycotina</taxon>
        <taxon>Eurotiomycetes</taxon>
        <taxon>Chaetothyriomycetidae</taxon>
        <taxon>Chaetothyriales</taxon>
        <taxon>Cyphellophoraceae</taxon>
        <taxon>Cyphellophora</taxon>
    </lineage>
</organism>